<dbReference type="RefSeq" id="WP_020816050.1">
    <property type="nucleotide sequence ID" value="NZ_ATAY01000063.1"/>
</dbReference>
<dbReference type="EMBL" id="ATAY01000063">
    <property type="protein sequence ID" value="EPR10497.1"/>
    <property type="molecule type" value="Genomic_DNA"/>
</dbReference>
<name>U4QZR4_9FIRM</name>
<dbReference type="PANTHER" id="PTHR34986">
    <property type="entry name" value="EVOLVED BETA-GALACTOSIDASE SUBUNIT BETA"/>
    <property type="match status" value="1"/>
</dbReference>
<dbReference type="SUPFAM" id="SSF51197">
    <property type="entry name" value="Clavaminate synthase-like"/>
    <property type="match status" value="1"/>
</dbReference>
<dbReference type="InterPro" id="IPR037012">
    <property type="entry name" value="NanQ/TabA/YiaL_sf"/>
</dbReference>
<dbReference type="PANTHER" id="PTHR34986:SF1">
    <property type="entry name" value="PROTEIN YIAL"/>
    <property type="match status" value="1"/>
</dbReference>
<dbReference type="NCBIfam" id="TIGR00022">
    <property type="entry name" value="YhcH/YjgK/YiaL family protein"/>
    <property type="match status" value="1"/>
</dbReference>
<evidence type="ECO:0000313" key="1">
    <source>
        <dbReference type="EMBL" id="EPR10497.1"/>
    </source>
</evidence>
<dbReference type="Proteomes" id="UP000016860">
    <property type="component" value="Unassembled WGS sequence"/>
</dbReference>
<dbReference type="PATRIC" id="fig|1330534.3.peg.2552"/>
<dbReference type="GO" id="GO:0005829">
    <property type="term" value="C:cytosol"/>
    <property type="evidence" value="ECO:0007669"/>
    <property type="project" value="TreeGrafter"/>
</dbReference>
<protein>
    <recommendedName>
        <fullName evidence="3">YhcH/YjgK/YiaL family protein</fullName>
    </recommendedName>
</protein>
<dbReference type="STRING" id="1330534.L323_12880"/>
<reference evidence="1 2" key="1">
    <citation type="journal article" date="2013" name="Genome Announc.">
        <title>Draft Genome Sequence of the Cellulolytic Bacterium Clostridium papyrosolvens C7 (ATCC 700395).</title>
        <authorList>
            <person name="Zepeda V."/>
            <person name="Dassa B."/>
            <person name="Borovok I."/>
            <person name="Lamed R."/>
            <person name="Bayer E.A."/>
            <person name="Cate J.H."/>
        </authorList>
    </citation>
    <scope>NUCLEOTIDE SEQUENCE [LARGE SCALE GENOMIC DNA]</scope>
    <source>
        <strain evidence="1 2">C7</strain>
    </source>
</reference>
<sequence length="150" mass="17390">MIFDNVSNCKKYEALHSDFEKAFSFLKRADLDSIAPGRYDIDGNDVYALVQEYETKSLADSIYEAHRKYIDIQYLIEGVENMGYSQIEKLNVLSPYNEENDFLTLSGEPRLILYNPREFFILFPEDAHMPGISHGEKGKIRKVVIKVRVK</sequence>
<proteinExistence type="predicted"/>
<gene>
    <name evidence="1" type="ORF">L323_12880</name>
</gene>
<dbReference type="OrthoDB" id="9792756at2"/>
<organism evidence="1 2">
    <name type="scientific">Ruminiclostridium papyrosolvens C7</name>
    <dbReference type="NCBI Taxonomy" id="1330534"/>
    <lineage>
        <taxon>Bacteria</taxon>
        <taxon>Bacillati</taxon>
        <taxon>Bacillota</taxon>
        <taxon>Clostridia</taxon>
        <taxon>Eubacteriales</taxon>
        <taxon>Oscillospiraceae</taxon>
        <taxon>Ruminiclostridium</taxon>
    </lineage>
</organism>
<dbReference type="AlphaFoldDB" id="U4QZR4"/>
<evidence type="ECO:0008006" key="3">
    <source>
        <dbReference type="Google" id="ProtNLM"/>
    </source>
</evidence>
<dbReference type="Pfam" id="PF04074">
    <property type="entry name" value="DUF386"/>
    <property type="match status" value="1"/>
</dbReference>
<dbReference type="Gene3D" id="2.60.120.370">
    <property type="entry name" value="YhcH/YjgK/YiaL"/>
    <property type="match status" value="1"/>
</dbReference>
<dbReference type="InterPro" id="IPR004375">
    <property type="entry name" value="NanQ/TabA/YiaL"/>
</dbReference>
<evidence type="ECO:0000313" key="2">
    <source>
        <dbReference type="Proteomes" id="UP000016860"/>
    </source>
</evidence>
<accession>U4QZR4</accession>
<comment type="caution">
    <text evidence="1">The sequence shown here is derived from an EMBL/GenBank/DDBJ whole genome shotgun (WGS) entry which is preliminary data.</text>
</comment>